<dbReference type="AlphaFoldDB" id="A0AAW0SN75"/>
<accession>A0AAW0SN75</accession>
<reference evidence="3 4" key="1">
    <citation type="submission" date="2023-03" db="EMBL/GenBank/DDBJ databases">
        <title>High-quality genome of Scylla paramamosain provides insights in environmental adaptation.</title>
        <authorList>
            <person name="Zhang L."/>
        </authorList>
    </citation>
    <scope>NUCLEOTIDE SEQUENCE [LARGE SCALE GENOMIC DNA]</scope>
    <source>
        <strain evidence="3">LZ_2023a</strain>
        <tissue evidence="3">Muscle</tissue>
    </source>
</reference>
<dbReference type="NCBIfam" id="NF041940">
    <property type="entry name" value="choice_anch_X"/>
    <property type="match status" value="1"/>
</dbReference>
<protein>
    <recommendedName>
        <fullName evidence="2">Calcium-activated chloride channel N-terminal domain-containing protein</fullName>
    </recommendedName>
</protein>
<evidence type="ECO:0000313" key="4">
    <source>
        <dbReference type="Proteomes" id="UP001487740"/>
    </source>
</evidence>
<feature type="domain" description="Calcium-activated chloride channel N-terminal" evidence="2">
    <location>
        <begin position="2"/>
        <end position="231"/>
    </location>
</feature>
<dbReference type="GO" id="GO:0032991">
    <property type="term" value="C:protein-containing complex"/>
    <property type="evidence" value="ECO:0007669"/>
    <property type="project" value="UniProtKB-ARBA"/>
</dbReference>
<dbReference type="InterPro" id="IPR013642">
    <property type="entry name" value="CLCA_N"/>
</dbReference>
<dbReference type="InterPro" id="IPR036465">
    <property type="entry name" value="vWFA_dom_sf"/>
</dbReference>
<proteinExistence type="predicted"/>
<dbReference type="EMBL" id="JARAKH010000048">
    <property type="protein sequence ID" value="KAK8376795.1"/>
    <property type="molecule type" value="Genomic_DNA"/>
</dbReference>
<evidence type="ECO:0000313" key="3">
    <source>
        <dbReference type="EMBL" id="KAK8376795.1"/>
    </source>
</evidence>
<evidence type="ECO:0000259" key="2">
    <source>
        <dbReference type="Pfam" id="PF08434"/>
    </source>
</evidence>
<dbReference type="Pfam" id="PF08434">
    <property type="entry name" value="CLCA"/>
    <property type="match status" value="1"/>
</dbReference>
<name>A0AAW0SN75_SCYPA</name>
<comment type="caution">
    <text evidence="3">The sequence shown here is derived from an EMBL/GenBank/DDBJ whole genome shotgun (WGS) entry which is preliminary data.</text>
</comment>
<feature type="compositionally biased region" description="Acidic residues" evidence="1">
    <location>
        <begin position="846"/>
        <end position="856"/>
    </location>
</feature>
<organism evidence="3 4">
    <name type="scientific">Scylla paramamosain</name>
    <name type="common">Mud crab</name>
    <dbReference type="NCBI Taxonomy" id="85552"/>
    <lineage>
        <taxon>Eukaryota</taxon>
        <taxon>Metazoa</taxon>
        <taxon>Ecdysozoa</taxon>
        <taxon>Arthropoda</taxon>
        <taxon>Crustacea</taxon>
        <taxon>Multicrustacea</taxon>
        <taxon>Malacostraca</taxon>
        <taxon>Eumalacostraca</taxon>
        <taxon>Eucarida</taxon>
        <taxon>Decapoda</taxon>
        <taxon>Pleocyemata</taxon>
        <taxon>Brachyura</taxon>
        <taxon>Eubrachyura</taxon>
        <taxon>Portunoidea</taxon>
        <taxon>Portunidae</taxon>
        <taxon>Portuninae</taxon>
        <taxon>Scylla</taxon>
    </lineage>
</organism>
<dbReference type="Gene3D" id="3.40.50.410">
    <property type="entry name" value="von Willebrand factor, type A domain"/>
    <property type="match status" value="1"/>
</dbReference>
<gene>
    <name evidence="3" type="ORF">O3P69_010010</name>
</gene>
<keyword evidence="4" id="KW-1185">Reference proteome</keyword>
<dbReference type="Proteomes" id="UP001487740">
    <property type="component" value="Unassembled WGS sequence"/>
</dbReference>
<sequence length="900" mass="99871">MTELSKAMKRATRERLYLAEVTILLPKTWSGADGYQEATLEKYEDSLIRVLPPNPVYGEQPYTVQPGQCGEPGLYMHLTSRYLINDDVACRWGDRGKALMKEWTRLRWGAFDESGYKDDSIFPLYYPHASGEEEPHLVPNVCSDEPVIGKYKKPSSGAECKLKEDKECRFVPNYLQNASSSLMSNHHLSTVHEFCDADGKTHNSRAPTRHNLLCGGQSVWEVISKHPDLEENSKEIEQGSSVELRFTVVREVPTKYMMALETTSAVKGKEALNDKLKERLTKWLRDGVSDESFVGLVEFGSITVKTPLKLAGSGSTRLDLIDKISDLKSLEGPPCYGCVLSAVLQLLGGKANNSVILLVASGEEPFTESWESIFLNMVKGHNIRVHILLLSEEGKGVAKLKELNEATTGRMFPVKQSEEDEAVREFIEEAQRAESSSFKREKIMIQESTFKGKTKHLNRSFGVDDSVSESISFMLTTDRSQHVTRWPFLVTPAGNKITTETNGKRTQFSVIVTNPEVGLWRWEVVVSGSDLYSINVTVSAPRTTTAAPLAAEAWMNAKSGDTFDASAKQLHLYTRIRRQESPVTGASVRALVSQGRPTAAPREMQLLDVGAGADTLAGDGIYSRSVTFTEEDVYFFKIEVSDNNSSYYKKDSFQHTSLQDIRYPTLASCPDAPSGDPSTLCCGSVVPSDPQQEKQTRLFNRIINLGSLKITGVSSSQPALPPSQIRDLKVKRAWINRLSLSWTAPGGEGDRGNVTSYEFLLATRDEDFPKTREADGNPLILLTHWVDEDLDLEFGQNANLTLNLTGQELQEKRLYFLALRSENEAGEKSVLSNIARLVPEGRMVNEEDEEDVEGEGNSEQGGGPNSRLISLDNLGMSAEEARENGGRCGAFFVDHLRFPG</sequence>
<evidence type="ECO:0000256" key="1">
    <source>
        <dbReference type="SAM" id="MobiDB-lite"/>
    </source>
</evidence>
<feature type="region of interest" description="Disordered" evidence="1">
    <location>
        <begin position="841"/>
        <end position="870"/>
    </location>
</feature>